<sequence>MAQITLTLNDSSGRAVAQYNLDTAGSALHIPAENGVSYQFTDLATGLGPQNVTTAQQGSDLLVSFDSGTDLVIENYFGQGQGALVGVNADGGLTSYPVTAAPEHALASEVAAGQTLGSDQPPLAPLAVVGGIG</sequence>
<dbReference type="Proteomes" id="UP000004870">
    <property type="component" value="Unassembled WGS sequence"/>
</dbReference>
<comment type="caution">
    <text evidence="1">The sequence shown here is derived from an EMBL/GenBank/DDBJ whole genome shotgun (WGS) entry which is preliminary data.</text>
</comment>
<feature type="non-terminal residue" evidence="1">
    <location>
        <position position="133"/>
    </location>
</feature>
<evidence type="ECO:0000313" key="1">
    <source>
        <dbReference type="EMBL" id="EEV87579.1"/>
    </source>
</evidence>
<proteinExistence type="predicted"/>
<accession>C8NCS8</accession>
<dbReference type="AlphaFoldDB" id="C8NCS8"/>
<evidence type="ECO:0000313" key="2">
    <source>
        <dbReference type="Proteomes" id="UP000004870"/>
    </source>
</evidence>
<protein>
    <submittedName>
        <fullName evidence="1">Uncharacterized protein</fullName>
    </submittedName>
</protein>
<dbReference type="HOGENOM" id="CLU_112689_0_0_6"/>
<dbReference type="EMBL" id="ACKY01000126">
    <property type="protein sequence ID" value="EEV87579.1"/>
    <property type="molecule type" value="Genomic_DNA"/>
</dbReference>
<name>C8NCS8_CARH6</name>
<dbReference type="RefSeq" id="WP_004142934.1">
    <property type="nucleotide sequence ID" value="NZ_GG694029.1"/>
</dbReference>
<reference evidence="1 2" key="1">
    <citation type="submission" date="2009-08" db="EMBL/GenBank/DDBJ databases">
        <authorList>
            <person name="Qin X."/>
            <person name="Bachman B."/>
            <person name="Battles P."/>
            <person name="Bell A."/>
            <person name="Bess C."/>
            <person name="Bickham C."/>
            <person name="Chaboub L."/>
            <person name="Chen D."/>
            <person name="Coyle M."/>
            <person name="Deiros D.R."/>
            <person name="Dinh H."/>
            <person name="Forbes L."/>
            <person name="Fowler G."/>
            <person name="Francisco L."/>
            <person name="Fu Q."/>
            <person name="Gubbala S."/>
            <person name="Hale W."/>
            <person name="Han Y."/>
            <person name="Hemphill L."/>
            <person name="Highlander S.K."/>
            <person name="Hirani K."/>
            <person name="Hogues M."/>
            <person name="Jackson L."/>
            <person name="Jakkamsetti A."/>
            <person name="Javaid M."/>
            <person name="Jiang H."/>
            <person name="Korchina V."/>
            <person name="Kovar C."/>
            <person name="Lara F."/>
            <person name="Lee S."/>
            <person name="Mata R."/>
            <person name="Mathew T."/>
            <person name="Moen C."/>
            <person name="Morales K."/>
            <person name="Munidasa M."/>
            <person name="Nazareth L."/>
            <person name="Ngo R."/>
            <person name="Nguyen L."/>
            <person name="Okwuonu G."/>
            <person name="Ongeri F."/>
            <person name="Patil S."/>
            <person name="Petrosino J."/>
            <person name="Pham C."/>
            <person name="Pham P."/>
            <person name="Pu L.-L."/>
            <person name="Puazo M."/>
            <person name="Raj R."/>
            <person name="Reid J."/>
            <person name="Rouhana J."/>
            <person name="Saada N."/>
            <person name="Shang Y."/>
            <person name="Simmons D."/>
            <person name="Thornton R."/>
            <person name="Warren J."/>
            <person name="Weissenberger G."/>
            <person name="Zhang J."/>
            <person name="Zhang L."/>
            <person name="Zhou C."/>
            <person name="Zhu D."/>
            <person name="Muzny D."/>
            <person name="Worley K."/>
            <person name="Gibbs R."/>
        </authorList>
    </citation>
    <scope>NUCLEOTIDE SEQUENCE [LARGE SCALE GENOMIC DNA]</scope>
    <source>
        <strain evidence="2">ATCC 15826 / DSM 8339 / NCTC 10426 / 6573</strain>
    </source>
</reference>
<gene>
    <name evidence="1" type="ORF">HMPREF0198_2306</name>
</gene>
<organism evidence="1 2">
    <name type="scientific">Cardiobacterium hominis (strain ATCC 15826 / DSM 8339 / NCTC 10426 / 6573)</name>
    <dbReference type="NCBI Taxonomy" id="638300"/>
    <lineage>
        <taxon>Bacteria</taxon>
        <taxon>Pseudomonadati</taxon>
        <taxon>Pseudomonadota</taxon>
        <taxon>Gammaproteobacteria</taxon>
        <taxon>Cardiobacteriales</taxon>
        <taxon>Cardiobacteriaceae</taxon>
        <taxon>Cardiobacterium</taxon>
    </lineage>
</organism>
<keyword evidence="2" id="KW-1185">Reference proteome</keyword>